<feature type="transmembrane region" description="Helical" evidence="2">
    <location>
        <begin position="329"/>
        <end position="351"/>
    </location>
</feature>
<keyword evidence="4" id="KW-1185">Reference proteome</keyword>
<evidence type="ECO:0000256" key="1">
    <source>
        <dbReference type="SAM" id="MobiDB-lite"/>
    </source>
</evidence>
<feature type="region of interest" description="Disordered" evidence="1">
    <location>
        <begin position="371"/>
        <end position="474"/>
    </location>
</feature>
<dbReference type="OrthoDB" id="5398191at2759"/>
<feature type="compositionally biased region" description="Polar residues" evidence="1">
    <location>
        <begin position="411"/>
        <end position="425"/>
    </location>
</feature>
<evidence type="ECO:0000313" key="3">
    <source>
        <dbReference type="EMBL" id="PLN85742.1"/>
    </source>
</evidence>
<feature type="compositionally biased region" description="Polar residues" evidence="1">
    <location>
        <begin position="1"/>
        <end position="15"/>
    </location>
</feature>
<accession>A0A2J5I6Y2</accession>
<dbReference type="Proteomes" id="UP000235023">
    <property type="component" value="Unassembled WGS sequence"/>
</dbReference>
<keyword evidence="2" id="KW-0812">Transmembrane</keyword>
<keyword evidence="2" id="KW-1133">Transmembrane helix</keyword>
<feature type="compositionally biased region" description="Basic and acidic residues" evidence="1">
    <location>
        <begin position="119"/>
        <end position="130"/>
    </location>
</feature>
<feature type="compositionally biased region" description="Polar residues" evidence="1">
    <location>
        <begin position="384"/>
        <end position="398"/>
    </location>
</feature>
<organism evidence="3 4">
    <name type="scientific">Aspergillus taichungensis</name>
    <dbReference type="NCBI Taxonomy" id="482145"/>
    <lineage>
        <taxon>Eukaryota</taxon>
        <taxon>Fungi</taxon>
        <taxon>Dikarya</taxon>
        <taxon>Ascomycota</taxon>
        <taxon>Pezizomycotina</taxon>
        <taxon>Eurotiomycetes</taxon>
        <taxon>Eurotiomycetidae</taxon>
        <taxon>Eurotiales</taxon>
        <taxon>Aspergillaceae</taxon>
        <taxon>Aspergillus</taxon>
        <taxon>Aspergillus subgen. Circumdati</taxon>
    </lineage>
</organism>
<name>A0A2J5I6Y2_9EURO</name>
<feature type="region of interest" description="Disordered" evidence="1">
    <location>
        <begin position="1"/>
        <end position="175"/>
    </location>
</feature>
<keyword evidence="2" id="KW-0472">Membrane</keyword>
<reference evidence="4" key="1">
    <citation type="submission" date="2017-12" db="EMBL/GenBank/DDBJ databases">
        <authorList>
            <consortium name="DOE Joint Genome Institute"/>
            <person name="Mondo S.J."/>
            <person name="Kjaerbolling I."/>
            <person name="Vesth T.C."/>
            <person name="Frisvad J.C."/>
            <person name="Nybo J.L."/>
            <person name="Theobald S."/>
            <person name="Kuo A."/>
            <person name="Bowyer P."/>
            <person name="Matsuda Y."/>
            <person name="Lyhne E.K."/>
            <person name="Kogle M.E."/>
            <person name="Clum A."/>
            <person name="Lipzen A."/>
            <person name="Salamov A."/>
            <person name="Ngan C.Y."/>
            <person name="Daum C."/>
            <person name="Chiniquy J."/>
            <person name="Barry K."/>
            <person name="LaButti K."/>
            <person name="Haridas S."/>
            <person name="Simmons B.A."/>
            <person name="Magnuson J.K."/>
            <person name="Mortensen U.H."/>
            <person name="Larsen T.O."/>
            <person name="Grigoriev I.V."/>
            <person name="Baker S.E."/>
            <person name="Andersen M.R."/>
            <person name="Nordberg H.P."/>
            <person name="Cantor M.N."/>
            <person name="Hua S.X."/>
        </authorList>
    </citation>
    <scope>NUCLEOTIDE SEQUENCE [LARGE SCALE GENOMIC DNA]</scope>
    <source>
        <strain evidence="4">IBT 19404</strain>
    </source>
</reference>
<proteinExistence type="predicted"/>
<evidence type="ECO:0000256" key="2">
    <source>
        <dbReference type="SAM" id="Phobius"/>
    </source>
</evidence>
<gene>
    <name evidence="3" type="ORF">BDW42DRAFT_159902</name>
</gene>
<evidence type="ECO:0000313" key="4">
    <source>
        <dbReference type="Proteomes" id="UP000235023"/>
    </source>
</evidence>
<dbReference type="EMBL" id="KZ559502">
    <property type="protein sequence ID" value="PLN85742.1"/>
    <property type="molecule type" value="Genomic_DNA"/>
</dbReference>
<protein>
    <submittedName>
        <fullName evidence="3">Uncharacterized protein</fullName>
    </submittedName>
</protein>
<feature type="compositionally biased region" description="Basic and acidic residues" evidence="1">
    <location>
        <begin position="75"/>
        <end position="110"/>
    </location>
</feature>
<sequence length="474" mass="52439">MQQFRNWSRQAQRRPSQPPILTPEDEAFLRNITSEDTRQPPVSPPVGEASENRDVQLPISPVEPVAAKNQPPVSRGEEFGRELGEEERRKTLEKEEAEQKAKVASKDRRASQVPAGSSKSDKPPQGEKRKGPLSWFRRKSPEKKKSSEPTKSATIDPPKNAPVDSATDAEAKQETEDMTDILERLNLAADNNSVFSISDETQELLRKFTLIFKDLINGVPTAYHDLEMLLTNGNRQLQSTYSRLPGFLQKLIEKLPEKWTETLAPEILAVAGERAARSGVNMENVGKAAAAANKMGIQVPSLKELVGKPAAIVGMLRSIVAFLRARFPAVLGVNALWSLALFILLFVLWYCHKRGREVRLENERLVTEDEIGRMNEDSPDGQIRATQTLTTTAPQGASTAEVRDGIKQAQEARQTGPETASTPAESNPKKEKENEAPNTPAKPTRSKSRLSIFGRPHPKSALEPSKDVQPYPGT</sequence>
<dbReference type="AlphaFoldDB" id="A0A2J5I6Y2"/>